<organism evidence="3 4">
    <name type="scientific">Striga hermonthica</name>
    <name type="common">Purple witchweed</name>
    <name type="synonym">Buchnera hermonthica</name>
    <dbReference type="NCBI Taxonomy" id="68872"/>
    <lineage>
        <taxon>Eukaryota</taxon>
        <taxon>Viridiplantae</taxon>
        <taxon>Streptophyta</taxon>
        <taxon>Embryophyta</taxon>
        <taxon>Tracheophyta</taxon>
        <taxon>Spermatophyta</taxon>
        <taxon>Magnoliopsida</taxon>
        <taxon>eudicotyledons</taxon>
        <taxon>Gunneridae</taxon>
        <taxon>Pentapetalae</taxon>
        <taxon>asterids</taxon>
        <taxon>lamiids</taxon>
        <taxon>Lamiales</taxon>
        <taxon>Orobanchaceae</taxon>
        <taxon>Buchnereae</taxon>
        <taxon>Striga</taxon>
    </lineage>
</organism>
<accession>A0A9N7MJP7</accession>
<dbReference type="AlphaFoldDB" id="A0A9N7MJP7"/>
<reference evidence="3" key="1">
    <citation type="submission" date="2019-12" db="EMBL/GenBank/DDBJ databases">
        <authorList>
            <person name="Scholes J."/>
        </authorList>
    </citation>
    <scope>NUCLEOTIDE SEQUENCE</scope>
</reference>
<dbReference type="PANTHER" id="PTHR35507:SF1">
    <property type="entry name" value="TMF_TATA_BD DOMAIN-CONTAINING PROTEIN"/>
    <property type="match status" value="1"/>
</dbReference>
<feature type="region of interest" description="Disordered" evidence="2">
    <location>
        <begin position="328"/>
        <end position="347"/>
    </location>
</feature>
<feature type="compositionally biased region" description="Low complexity" evidence="2">
    <location>
        <begin position="330"/>
        <end position="343"/>
    </location>
</feature>
<dbReference type="OrthoDB" id="1894403at2759"/>
<evidence type="ECO:0000256" key="2">
    <source>
        <dbReference type="SAM" id="MobiDB-lite"/>
    </source>
</evidence>
<evidence type="ECO:0000313" key="3">
    <source>
        <dbReference type="EMBL" id="CAA0805765.1"/>
    </source>
</evidence>
<proteinExistence type="predicted"/>
<feature type="region of interest" description="Disordered" evidence="2">
    <location>
        <begin position="369"/>
        <end position="441"/>
    </location>
</feature>
<evidence type="ECO:0000313" key="4">
    <source>
        <dbReference type="Proteomes" id="UP001153555"/>
    </source>
</evidence>
<feature type="coiled-coil region" evidence="1">
    <location>
        <begin position="269"/>
        <end position="303"/>
    </location>
</feature>
<comment type="caution">
    <text evidence="3">The sequence shown here is derived from an EMBL/GenBank/DDBJ whole genome shotgun (WGS) entry which is preliminary data.</text>
</comment>
<evidence type="ECO:0000256" key="1">
    <source>
        <dbReference type="SAM" id="Coils"/>
    </source>
</evidence>
<sequence length="441" mass="48755">MDFDGDEHGFGSGSGYGFPPSMVSLTPFSHSASPAPRRLSSCFTPPNEPVRAKRQLAWVSLQGRLVGADEASSSKTIDPGGTLGAKEAAAWELFTPMQRVLTVAVAAAAAGNSEKNKQISKLQRSVELRDQVLLNMQQKLDNLCEQVKNSKDLSGVPKEGNALVTKRADCACKVCRHDNAKDGSFFSTPTKELTGDEMLEFELKPDERRMSDLSDWAPSVTSSLDMQLDSLVFDNDISSLRKECEEKDITIKELSTYIRSSEVLGSKRIAELEDIIRRKNMIINKLRKDIITLEQKVVNLTRLRRSSFSSTYSKPQSQPILADNLLYDMDSTTDPSSSDSDGSPKTRKQALALNVETILVHTIEKTSEGEEVKCSQVKSPTFAEQNHRPRASSPLKEIMSNQMPNSGPPVKPKRTTNAGGENRRQRPPVKSKEVAVIKRWV</sequence>
<gene>
    <name evidence="3" type="ORF">SHERM_00680</name>
</gene>
<keyword evidence="4" id="KW-1185">Reference proteome</keyword>
<name>A0A9N7MJP7_STRHE</name>
<dbReference type="EMBL" id="CACSLK010000214">
    <property type="protein sequence ID" value="CAA0805765.1"/>
    <property type="molecule type" value="Genomic_DNA"/>
</dbReference>
<dbReference type="Proteomes" id="UP001153555">
    <property type="component" value="Unassembled WGS sequence"/>
</dbReference>
<keyword evidence="1" id="KW-0175">Coiled coil</keyword>
<protein>
    <submittedName>
        <fullName evidence="3">Uncharacterized protein</fullName>
    </submittedName>
</protein>
<feature type="compositionally biased region" description="Basic and acidic residues" evidence="2">
    <location>
        <begin position="430"/>
        <end position="441"/>
    </location>
</feature>
<dbReference type="PANTHER" id="PTHR35507">
    <property type="entry name" value="OS09G0488600 PROTEIN"/>
    <property type="match status" value="1"/>
</dbReference>